<name>A0A177EH20_9MICR</name>
<accession>A0A177EH20</accession>
<evidence type="ECO:0000313" key="2">
    <source>
        <dbReference type="Proteomes" id="UP000185944"/>
    </source>
</evidence>
<comment type="caution">
    <text evidence="1">The sequence shown here is derived from an EMBL/GenBank/DDBJ whole genome shotgun (WGS) entry which is preliminary data.</text>
</comment>
<dbReference type="GeneID" id="93647931"/>
<dbReference type="InterPro" id="IPR013083">
    <property type="entry name" value="Znf_RING/FYVE/PHD"/>
</dbReference>
<dbReference type="AlphaFoldDB" id="A0A177EH20"/>
<dbReference type="RefSeq" id="XP_067544889.1">
    <property type="nucleotide sequence ID" value="XM_067688999.1"/>
</dbReference>
<organism evidence="1 2">
    <name type="scientific">Nematocida displodere</name>
    <dbReference type="NCBI Taxonomy" id="1805483"/>
    <lineage>
        <taxon>Eukaryota</taxon>
        <taxon>Fungi</taxon>
        <taxon>Fungi incertae sedis</taxon>
        <taxon>Microsporidia</taxon>
        <taxon>Nematocida</taxon>
    </lineage>
</organism>
<evidence type="ECO:0008006" key="3">
    <source>
        <dbReference type="Google" id="ProtNLM"/>
    </source>
</evidence>
<keyword evidence="2" id="KW-1185">Reference proteome</keyword>
<dbReference type="EMBL" id="LTDL01000021">
    <property type="protein sequence ID" value="OAG31168.1"/>
    <property type="molecule type" value="Genomic_DNA"/>
</dbReference>
<proteinExistence type="predicted"/>
<protein>
    <recommendedName>
        <fullName evidence="3">RING-type domain-containing protein</fullName>
    </recommendedName>
</protein>
<sequence>MKDPRKERKLIHVLFGAHNSSKREKFVLRLGLGLGLLLAVLPSARVVSQPENGFIGFLRGLGGLGSVGSPEHNPTEYFYDDLNGTTIAFFDKSATGQLQRQEVDQKVCIKRKQAGTIYIHLGNYKITDVPLEISYPIAFEKLVFSNTKKAQGTTTPVAESDNRLLGAVLNSFNVLEAETLQFSGFILPPEKQETSWIWGWFGVSSQRSLGISLQTKALILENTNQAFFSYLFTSEIIARPTVSLSLTNVQGLEDLAILDSKPYVVFVSLALVDVPDLKSIVCQKLEKGEISEEFAVVNAAKDLTIPPPVLCALANTKWSKLAFSIDIWNKIAHQCIPTVSAAVLEVHVDTMDQLNKTKEIPDTRIQSLTLRFTEDQEVLEIEAVRVLFSWVGTNFKGLEVFRVTSAKIYEKDMLALVEESFFELQCPSVTTIHMKKEKSILEGKSLLYIRVEDYPAWESGALEELVTRTSKGVIQRAKESKRPPLFRKKPEMHQSNSCAICLKTAEKLCEESSPTAPLFLCFIDTRGHMMCAPCLEKAISEAMPESTGTPAQNAVSCPICKNKVLYRETAYIVVLDEKDQHMLKEKPVECSGTGKDKVSKCTATSFIRQVCSLLF</sequence>
<gene>
    <name evidence="1" type="ORF">NEDG_01581</name>
</gene>
<dbReference type="Proteomes" id="UP000185944">
    <property type="component" value="Unassembled WGS sequence"/>
</dbReference>
<dbReference type="Gene3D" id="3.30.40.10">
    <property type="entry name" value="Zinc/RING finger domain, C3HC4 (zinc finger)"/>
    <property type="match status" value="1"/>
</dbReference>
<evidence type="ECO:0000313" key="1">
    <source>
        <dbReference type="EMBL" id="OAG31168.1"/>
    </source>
</evidence>
<dbReference type="SUPFAM" id="SSF57850">
    <property type="entry name" value="RING/U-box"/>
    <property type="match status" value="1"/>
</dbReference>
<reference evidence="1 2" key="1">
    <citation type="submission" date="2016-02" db="EMBL/GenBank/DDBJ databases">
        <title>Discovery of a natural microsporidian pathogen with a broad tissue tropism in Caenorhabditis elegans.</title>
        <authorList>
            <person name="Luallen R.J."/>
            <person name="Reinke A.W."/>
            <person name="Tong L."/>
            <person name="Botts M.R."/>
            <person name="Felix M.-A."/>
            <person name="Troemel E.R."/>
        </authorList>
    </citation>
    <scope>NUCLEOTIDE SEQUENCE [LARGE SCALE GENOMIC DNA]</scope>
    <source>
        <strain evidence="1 2">JUm2807</strain>
    </source>
</reference>
<dbReference type="VEuPathDB" id="MicrosporidiaDB:NEDG_01581"/>